<accession>A0A9X1DDH6</accession>
<evidence type="ECO:0000259" key="16">
    <source>
        <dbReference type="Pfam" id="PF22461"/>
    </source>
</evidence>
<keyword evidence="14" id="KW-0449">Lipoprotein</keyword>
<keyword evidence="5" id="KW-0762">Sugar transport</keyword>
<reference evidence="17" key="1">
    <citation type="submission" date="2021-05" db="EMBL/GenBank/DDBJ databases">
        <title>Genome of Sphingobium sp. strain.</title>
        <authorList>
            <person name="Fan R."/>
        </authorList>
    </citation>
    <scope>NUCLEOTIDE SEQUENCE</scope>
    <source>
        <strain evidence="17">H33</strain>
    </source>
</reference>
<evidence type="ECO:0000256" key="10">
    <source>
        <dbReference type="ARBA" id="ARBA00023114"/>
    </source>
</evidence>
<evidence type="ECO:0000256" key="1">
    <source>
        <dbReference type="ARBA" id="ARBA00004571"/>
    </source>
</evidence>
<feature type="domain" description="Polysaccharide export protein N-terminal" evidence="15">
    <location>
        <begin position="83"/>
        <end position="176"/>
    </location>
</feature>
<keyword evidence="8" id="KW-0625">Polysaccharide transport</keyword>
<dbReference type="AlphaFoldDB" id="A0A9X1DDH6"/>
<evidence type="ECO:0000256" key="13">
    <source>
        <dbReference type="ARBA" id="ARBA00023237"/>
    </source>
</evidence>
<comment type="caution">
    <text evidence="17">The sequence shown here is derived from an EMBL/GenBank/DDBJ whole genome shotgun (WGS) entry which is preliminary data.</text>
</comment>
<evidence type="ECO:0000313" key="17">
    <source>
        <dbReference type="EMBL" id="MBT2187503.1"/>
    </source>
</evidence>
<dbReference type="GO" id="GO:0009279">
    <property type="term" value="C:cell outer membrane"/>
    <property type="evidence" value="ECO:0007669"/>
    <property type="project" value="UniProtKB-SubCell"/>
</dbReference>
<proteinExistence type="inferred from homology"/>
<dbReference type="GO" id="GO:0015159">
    <property type="term" value="F:polysaccharide transmembrane transporter activity"/>
    <property type="evidence" value="ECO:0007669"/>
    <property type="project" value="InterPro"/>
</dbReference>
<evidence type="ECO:0000259" key="15">
    <source>
        <dbReference type="Pfam" id="PF02563"/>
    </source>
</evidence>
<keyword evidence="7" id="KW-0732">Signal</keyword>
<keyword evidence="11" id="KW-0472">Membrane</keyword>
<dbReference type="Gene3D" id="3.10.560.10">
    <property type="entry name" value="Outer membrane lipoprotein wza domain like"/>
    <property type="match status" value="2"/>
</dbReference>
<evidence type="ECO:0000256" key="6">
    <source>
        <dbReference type="ARBA" id="ARBA00022692"/>
    </source>
</evidence>
<dbReference type="InterPro" id="IPR003715">
    <property type="entry name" value="Poly_export_N"/>
</dbReference>
<evidence type="ECO:0000256" key="11">
    <source>
        <dbReference type="ARBA" id="ARBA00023136"/>
    </source>
</evidence>
<dbReference type="GO" id="GO:0015288">
    <property type="term" value="F:porin activity"/>
    <property type="evidence" value="ECO:0007669"/>
    <property type="project" value="UniProtKB-KW"/>
</dbReference>
<dbReference type="InterPro" id="IPR049712">
    <property type="entry name" value="Poly_export"/>
</dbReference>
<evidence type="ECO:0000256" key="14">
    <source>
        <dbReference type="ARBA" id="ARBA00023288"/>
    </source>
</evidence>
<dbReference type="GO" id="GO:0046930">
    <property type="term" value="C:pore complex"/>
    <property type="evidence" value="ECO:0007669"/>
    <property type="project" value="UniProtKB-KW"/>
</dbReference>
<keyword evidence="10" id="KW-0626">Porin</keyword>
<organism evidence="17 18">
    <name type="scientific">Sphingobium nicotianae</name>
    <dbReference type="NCBI Taxonomy" id="2782607"/>
    <lineage>
        <taxon>Bacteria</taxon>
        <taxon>Pseudomonadati</taxon>
        <taxon>Pseudomonadota</taxon>
        <taxon>Alphaproteobacteria</taxon>
        <taxon>Sphingomonadales</taxon>
        <taxon>Sphingomonadaceae</taxon>
        <taxon>Sphingobium</taxon>
    </lineage>
</organism>
<dbReference type="Proteomes" id="UP001138757">
    <property type="component" value="Unassembled WGS sequence"/>
</dbReference>
<dbReference type="Gene3D" id="3.30.1950.10">
    <property type="entry name" value="wza like domain"/>
    <property type="match status" value="1"/>
</dbReference>
<dbReference type="PANTHER" id="PTHR33619">
    <property type="entry name" value="POLYSACCHARIDE EXPORT PROTEIN GFCE-RELATED"/>
    <property type="match status" value="1"/>
</dbReference>
<dbReference type="EMBL" id="JAHGAW010000007">
    <property type="protein sequence ID" value="MBT2187503.1"/>
    <property type="molecule type" value="Genomic_DNA"/>
</dbReference>
<sequence length="380" mass="40406">MRPTTSAHPFIPAFRIGFAATLIILSGGCATLPSSGPTGAEIEKAARSPDAGLPFRIVELSDFSALPVVTPARMDALADSVAPPTDLIGPGDVLDISIYEAGVALFGGRSVADAAAAEPSAQVERLPPFRVDDRGYVRVPFAGAVRAAGRTTTELEGEIRTSLRGMSENPQVLVTIREAVTNSIILGGEVGRPGRLVLPTNRETLSDVIALAGGNRGETKDMVVRVLRGAQHVDLRLSDILTGTSGDFRVYPGDRVTIMRQPLSFSVMGAPTRAQQVVFPASVVSLAEAVALAGGLDPNLGDPKAIFLFRFVEGPDGKEQPVVYHLNMMKAGAYFLSQRFTMHDKDLLYIGNARANQPAKLIQIISQLFTPVVLARQLTQ</sequence>
<evidence type="ECO:0000256" key="5">
    <source>
        <dbReference type="ARBA" id="ARBA00022597"/>
    </source>
</evidence>
<protein>
    <submittedName>
        <fullName evidence="17">Polysaccharide export protein</fullName>
    </submittedName>
</protein>
<dbReference type="InterPro" id="IPR054765">
    <property type="entry name" value="SLBB_dom"/>
</dbReference>
<keyword evidence="12" id="KW-0564">Palmitate</keyword>
<comment type="subcellular location">
    <subcellularLocation>
        <location evidence="1">Cell outer membrane</location>
        <topology evidence="1">Multi-pass membrane protein</topology>
    </subcellularLocation>
</comment>
<dbReference type="PANTHER" id="PTHR33619:SF3">
    <property type="entry name" value="POLYSACCHARIDE EXPORT PROTEIN GFCE-RELATED"/>
    <property type="match status" value="1"/>
</dbReference>
<gene>
    <name evidence="17" type="ORF">KK488_11165</name>
</gene>
<dbReference type="Pfam" id="PF02563">
    <property type="entry name" value="Poly_export"/>
    <property type="match status" value="1"/>
</dbReference>
<dbReference type="Pfam" id="PF22461">
    <property type="entry name" value="SLBB_2"/>
    <property type="match status" value="1"/>
</dbReference>
<evidence type="ECO:0000256" key="8">
    <source>
        <dbReference type="ARBA" id="ARBA00023047"/>
    </source>
</evidence>
<evidence type="ECO:0000256" key="7">
    <source>
        <dbReference type="ARBA" id="ARBA00022729"/>
    </source>
</evidence>
<keyword evidence="18" id="KW-1185">Reference proteome</keyword>
<keyword evidence="4" id="KW-1134">Transmembrane beta strand</keyword>
<keyword evidence="3" id="KW-0813">Transport</keyword>
<evidence type="ECO:0000256" key="4">
    <source>
        <dbReference type="ARBA" id="ARBA00022452"/>
    </source>
</evidence>
<keyword evidence="13" id="KW-0998">Cell outer membrane</keyword>
<name>A0A9X1DDH6_9SPHN</name>
<evidence type="ECO:0000256" key="2">
    <source>
        <dbReference type="ARBA" id="ARBA00009450"/>
    </source>
</evidence>
<evidence type="ECO:0000256" key="3">
    <source>
        <dbReference type="ARBA" id="ARBA00022448"/>
    </source>
</evidence>
<evidence type="ECO:0000313" key="18">
    <source>
        <dbReference type="Proteomes" id="UP001138757"/>
    </source>
</evidence>
<keyword evidence="9" id="KW-0406">Ion transport</keyword>
<evidence type="ECO:0000256" key="9">
    <source>
        <dbReference type="ARBA" id="ARBA00023065"/>
    </source>
</evidence>
<dbReference type="PROSITE" id="PS51257">
    <property type="entry name" value="PROKAR_LIPOPROTEIN"/>
    <property type="match status" value="1"/>
</dbReference>
<keyword evidence="6" id="KW-0812">Transmembrane</keyword>
<feature type="domain" description="SLBB" evidence="16">
    <location>
        <begin position="265"/>
        <end position="350"/>
    </location>
</feature>
<comment type="similarity">
    <text evidence="2">Belongs to the BexD/CtrA/VexA family.</text>
</comment>
<evidence type="ECO:0000256" key="12">
    <source>
        <dbReference type="ARBA" id="ARBA00023139"/>
    </source>
</evidence>
<dbReference type="GO" id="GO:0006811">
    <property type="term" value="P:monoatomic ion transport"/>
    <property type="evidence" value="ECO:0007669"/>
    <property type="project" value="UniProtKB-KW"/>
</dbReference>